<dbReference type="EMBL" id="CAJVQB010053511">
    <property type="protein sequence ID" value="CAG8836415.1"/>
    <property type="molecule type" value="Genomic_DNA"/>
</dbReference>
<proteinExistence type="predicted"/>
<protein>
    <submittedName>
        <fullName evidence="1">35554_t:CDS:1</fullName>
    </submittedName>
</protein>
<organism evidence="1 2">
    <name type="scientific">Gigaspora margarita</name>
    <dbReference type="NCBI Taxonomy" id="4874"/>
    <lineage>
        <taxon>Eukaryota</taxon>
        <taxon>Fungi</taxon>
        <taxon>Fungi incertae sedis</taxon>
        <taxon>Mucoromycota</taxon>
        <taxon>Glomeromycotina</taxon>
        <taxon>Glomeromycetes</taxon>
        <taxon>Diversisporales</taxon>
        <taxon>Gigasporaceae</taxon>
        <taxon>Gigaspora</taxon>
    </lineage>
</organism>
<dbReference type="Proteomes" id="UP000789901">
    <property type="component" value="Unassembled WGS sequence"/>
</dbReference>
<gene>
    <name evidence="1" type="ORF">GMARGA_LOCUS33028</name>
</gene>
<evidence type="ECO:0000313" key="2">
    <source>
        <dbReference type="Proteomes" id="UP000789901"/>
    </source>
</evidence>
<reference evidence="1 2" key="1">
    <citation type="submission" date="2021-06" db="EMBL/GenBank/DDBJ databases">
        <authorList>
            <person name="Kallberg Y."/>
            <person name="Tangrot J."/>
            <person name="Rosling A."/>
        </authorList>
    </citation>
    <scope>NUCLEOTIDE SEQUENCE [LARGE SCALE GENOMIC DNA]</scope>
    <source>
        <strain evidence="1 2">120-4 pot B 10/14</strain>
    </source>
</reference>
<comment type="caution">
    <text evidence="1">The sequence shown here is derived from an EMBL/GenBank/DDBJ whole genome shotgun (WGS) entry which is preliminary data.</text>
</comment>
<accession>A0ABN7WND2</accession>
<keyword evidence="2" id="KW-1185">Reference proteome</keyword>
<sequence length="199" mass="22262">MSDYIDKKQDDLVIKCHYLASAPHLIHVTTSIKKILILYINGEFILYNNESYVYIKNITFSGYQRTLIHMDSPVKILWKAEISEESSKAVNFAKTIATKFNSKNGYNNTNSSVTKFSTIKPSATQLYVIQSFVAQLPVIHSTVIQPFVTQPFVAQPSVAQPSTTQTYITQSSVTQPLVIHSSVTQPFVTQPSITQPSVI</sequence>
<evidence type="ECO:0000313" key="1">
    <source>
        <dbReference type="EMBL" id="CAG8836415.1"/>
    </source>
</evidence>
<name>A0ABN7WND2_GIGMA</name>